<geneLocation type="plasmid" evidence="7 8">
    <name>unnamed1</name>
</geneLocation>
<keyword evidence="7" id="KW-0482">Metalloprotease</keyword>
<evidence type="ECO:0000256" key="2">
    <source>
        <dbReference type="ARBA" id="ARBA00022723"/>
    </source>
</evidence>
<keyword evidence="3 7" id="KW-0378">Hydrolase</keyword>
<evidence type="ECO:0000313" key="8">
    <source>
        <dbReference type="Proteomes" id="UP001220962"/>
    </source>
</evidence>
<dbReference type="SUPFAM" id="SSF55486">
    <property type="entry name" value="Metalloproteases ('zincins'), catalytic domain"/>
    <property type="match status" value="1"/>
</dbReference>
<dbReference type="GO" id="GO:0008270">
    <property type="term" value="F:zinc ion binding"/>
    <property type="evidence" value="ECO:0007669"/>
    <property type="project" value="InterPro"/>
</dbReference>
<keyword evidence="2" id="KW-0479">Metal-binding</keyword>
<dbReference type="PRINTS" id="PR00138">
    <property type="entry name" value="MATRIXIN"/>
</dbReference>
<evidence type="ECO:0000256" key="3">
    <source>
        <dbReference type="ARBA" id="ARBA00022801"/>
    </source>
</evidence>
<evidence type="ECO:0000256" key="1">
    <source>
        <dbReference type="ARBA" id="ARBA00022670"/>
    </source>
</evidence>
<evidence type="ECO:0000256" key="5">
    <source>
        <dbReference type="SAM" id="SignalP"/>
    </source>
</evidence>
<accession>A0AAX3N676</accession>
<dbReference type="Pfam" id="PF00413">
    <property type="entry name" value="Peptidase_M10"/>
    <property type="match status" value="1"/>
</dbReference>
<organism evidence="7 8">
    <name type="scientific">Paenibacillus urinalis</name>
    <dbReference type="NCBI Taxonomy" id="521520"/>
    <lineage>
        <taxon>Bacteria</taxon>
        <taxon>Bacillati</taxon>
        <taxon>Bacillota</taxon>
        <taxon>Bacilli</taxon>
        <taxon>Bacillales</taxon>
        <taxon>Paenibacillaceae</taxon>
        <taxon>Paenibacillus</taxon>
    </lineage>
</organism>
<dbReference type="InterPro" id="IPR024079">
    <property type="entry name" value="MetalloPept_cat_dom_sf"/>
</dbReference>
<reference evidence="7" key="1">
    <citation type="submission" date="2023-02" db="EMBL/GenBank/DDBJ databases">
        <title>Pathogen: clinical or host-associated sample.</title>
        <authorList>
            <person name="Hergert J."/>
            <person name="Casey R."/>
            <person name="Wagner J."/>
            <person name="Young E.L."/>
            <person name="Oakeson K.F."/>
        </authorList>
    </citation>
    <scope>NUCLEOTIDE SEQUENCE</scope>
    <source>
        <strain evidence="7">2022CK-00830</strain>
        <plasmid evidence="7">unnamed1</plasmid>
    </source>
</reference>
<proteinExistence type="predicted"/>
<feature type="signal peptide" evidence="5">
    <location>
        <begin position="1"/>
        <end position="29"/>
    </location>
</feature>
<dbReference type="GO" id="GO:0006508">
    <property type="term" value="P:proteolysis"/>
    <property type="evidence" value="ECO:0007669"/>
    <property type="project" value="UniProtKB-KW"/>
</dbReference>
<keyword evidence="1" id="KW-0645">Protease</keyword>
<dbReference type="RefSeq" id="WP_205055061.1">
    <property type="nucleotide sequence ID" value="NZ_CP118102.1"/>
</dbReference>
<evidence type="ECO:0000313" key="7">
    <source>
        <dbReference type="EMBL" id="WDH85326.1"/>
    </source>
</evidence>
<name>A0AAX3N676_9BACL</name>
<dbReference type="EC" id="3.4.24.-" evidence="7"/>
<dbReference type="Gene3D" id="3.40.390.10">
    <property type="entry name" value="Collagenase (Catalytic Domain)"/>
    <property type="match status" value="1"/>
</dbReference>
<feature type="chain" id="PRO_5043455457" evidence="5">
    <location>
        <begin position="30"/>
        <end position="206"/>
    </location>
</feature>
<dbReference type="InterPro" id="IPR001818">
    <property type="entry name" value="Pept_M10_metallopeptidase"/>
</dbReference>
<keyword evidence="5" id="KW-0732">Signal</keyword>
<gene>
    <name evidence="7" type="ORF">PUW23_26180</name>
</gene>
<dbReference type="InterPro" id="IPR021190">
    <property type="entry name" value="Pept_M10A"/>
</dbReference>
<evidence type="ECO:0000259" key="6">
    <source>
        <dbReference type="Pfam" id="PF00413"/>
    </source>
</evidence>
<dbReference type="Proteomes" id="UP001220962">
    <property type="component" value="Plasmid unnamed1"/>
</dbReference>
<keyword evidence="7" id="KW-0614">Plasmid</keyword>
<protein>
    <submittedName>
        <fullName evidence="7">Matrixin family metalloprotease</fullName>
        <ecNumber evidence="7">3.4.24.-</ecNumber>
    </submittedName>
</protein>
<dbReference type="GO" id="GO:0031012">
    <property type="term" value="C:extracellular matrix"/>
    <property type="evidence" value="ECO:0007669"/>
    <property type="project" value="InterPro"/>
</dbReference>
<keyword evidence="4" id="KW-0862">Zinc</keyword>
<dbReference type="EMBL" id="CP118102">
    <property type="protein sequence ID" value="WDH85326.1"/>
    <property type="molecule type" value="Genomic_DNA"/>
</dbReference>
<dbReference type="GO" id="GO:0004222">
    <property type="term" value="F:metalloendopeptidase activity"/>
    <property type="evidence" value="ECO:0007669"/>
    <property type="project" value="InterPro"/>
</dbReference>
<feature type="domain" description="Peptidase M10 metallopeptidase" evidence="6">
    <location>
        <begin position="156"/>
        <end position="205"/>
    </location>
</feature>
<sequence length="206" mass="22966">MNWRYDMKKYLLVLSAFLCLLLVSQEVGAYDFYGSGYKNTNATTGRHANPALNGVVYNGTTYNFNTHYVNARNRWNNATDVNVSSGTTGTIAIRSFHGDYGNNDLFGWARMYKSDGTTVQSCATCEPTANWAYSDVYLNQFHIHNDGEGGDPWSPMYIDGLATHEFGHAYGLAHEDDVESVMHSGNLYEGYLTPRPDDISGMNALH</sequence>
<evidence type="ECO:0000256" key="4">
    <source>
        <dbReference type="ARBA" id="ARBA00022833"/>
    </source>
</evidence>
<dbReference type="AlphaFoldDB" id="A0AAX3N676"/>